<dbReference type="AlphaFoldDB" id="A0A0A0LVP0"/>
<reference evidence="1 2" key="3">
    <citation type="journal article" date="2010" name="BMC Genomics">
        <title>Transcriptome sequencing and comparative analysis of cucumber flowers with different sex types.</title>
        <authorList>
            <person name="Guo S."/>
            <person name="Zheng Y."/>
            <person name="Joung J.G."/>
            <person name="Liu S."/>
            <person name="Zhang Z."/>
            <person name="Crasta O.R."/>
            <person name="Sobral B.W."/>
            <person name="Xu Y."/>
            <person name="Huang S."/>
            <person name="Fei Z."/>
        </authorList>
    </citation>
    <scope>NUCLEOTIDE SEQUENCE [LARGE SCALE GENOMIC DNA]</scope>
    <source>
        <strain evidence="2">cv. 9930</strain>
    </source>
</reference>
<dbReference type="Proteomes" id="UP000029981">
    <property type="component" value="Chromosome 1"/>
</dbReference>
<dbReference type="EMBL" id="CM002922">
    <property type="protein sequence ID" value="KGN65863.1"/>
    <property type="molecule type" value="Genomic_DNA"/>
</dbReference>
<dbReference type="Gramene" id="KGN65863">
    <property type="protein sequence ID" value="KGN65863"/>
    <property type="gene ID" value="Csa_1G533700"/>
</dbReference>
<sequence length="139" mass="15776">MHKLLVQDIYKLRGLYQFSFPSTTLVLTCEEKEIRRVRYASQLHLGTCNCIRVSSRNNYNNTTHFPTQYTAFGKDAPFFAEQQFQSSDFRGKAAGGLSHSQQNFPLPIPGLPNILPVSTSHLKFLNPSLFFISALFSIN</sequence>
<name>A0A0A0LVP0_CUCSA</name>
<evidence type="ECO:0000313" key="1">
    <source>
        <dbReference type="EMBL" id="KGN65863.1"/>
    </source>
</evidence>
<reference evidence="1 2" key="2">
    <citation type="journal article" date="2009" name="PLoS ONE">
        <title>An integrated genetic and cytogenetic map of the cucumber genome.</title>
        <authorList>
            <person name="Ren Y."/>
            <person name="Zhang Z."/>
            <person name="Liu J."/>
            <person name="Staub J.E."/>
            <person name="Han Y."/>
            <person name="Cheng Z."/>
            <person name="Li X."/>
            <person name="Lu J."/>
            <person name="Miao H."/>
            <person name="Kang H."/>
            <person name="Xie B."/>
            <person name="Gu X."/>
            <person name="Wang X."/>
            <person name="Du Y."/>
            <person name="Jin W."/>
            <person name="Huang S."/>
        </authorList>
    </citation>
    <scope>NUCLEOTIDE SEQUENCE [LARGE SCALE GENOMIC DNA]</scope>
    <source>
        <strain evidence="2">cv. 9930</strain>
    </source>
</reference>
<keyword evidence="2" id="KW-1185">Reference proteome</keyword>
<proteinExistence type="predicted"/>
<organism evidence="1 2">
    <name type="scientific">Cucumis sativus</name>
    <name type="common">Cucumber</name>
    <dbReference type="NCBI Taxonomy" id="3659"/>
    <lineage>
        <taxon>Eukaryota</taxon>
        <taxon>Viridiplantae</taxon>
        <taxon>Streptophyta</taxon>
        <taxon>Embryophyta</taxon>
        <taxon>Tracheophyta</taxon>
        <taxon>Spermatophyta</taxon>
        <taxon>Magnoliopsida</taxon>
        <taxon>eudicotyledons</taxon>
        <taxon>Gunneridae</taxon>
        <taxon>Pentapetalae</taxon>
        <taxon>rosids</taxon>
        <taxon>fabids</taxon>
        <taxon>Cucurbitales</taxon>
        <taxon>Cucurbitaceae</taxon>
        <taxon>Benincaseae</taxon>
        <taxon>Cucumis</taxon>
    </lineage>
</organism>
<accession>A0A0A0LVP0</accession>
<gene>
    <name evidence="1" type="ORF">Csa_1G533700</name>
</gene>
<protein>
    <submittedName>
        <fullName evidence="1">Uncharacterized protein</fullName>
    </submittedName>
</protein>
<reference evidence="1 2" key="1">
    <citation type="journal article" date="2009" name="Nat. Genet.">
        <title>The genome of the cucumber, Cucumis sativus L.</title>
        <authorList>
            <person name="Huang S."/>
            <person name="Li R."/>
            <person name="Zhang Z."/>
            <person name="Li L."/>
            <person name="Gu X."/>
            <person name="Fan W."/>
            <person name="Lucas W.J."/>
            <person name="Wang X."/>
            <person name="Xie B."/>
            <person name="Ni P."/>
            <person name="Ren Y."/>
            <person name="Zhu H."/>
            <person name="Li J."/>
            <person name="Lin K."/>
            <person name="Jin W."/>
            <person name="Fei Z."/>
            <person name="Li G."/>
            <person name="Staub J."/>
            <person name="Kilian A."/>
            <person name="van der Vossen E.A."/>
            <person name="Wu Y."/>
            <person name="Guo J."/>
            <person name="He J."/>
            <person name="Jia Z."/>
            <person name="Ren Y."/>
            <person name="Tian G."/>
            <person name="Lu Y."/>
            <person name="Ruan J."/>
            <person name="Qian W."/>
            <person name="Wang M."/>
            <person name="Huang Q."/>
            <person name="Li B."/>
            <person name="Xuan Z."/>
            <person name="Cao J."/>
            <person name="Asan"/>
            <person name="Wu Z."/>
            <person name="Zhang J."/>
            <person name="Cai Q."/>
            <person name="Bai Y."/>
            <person name="Zhao B."/>
            <person name="Han Y."/>
            <person name="Li Y."/>
            <person name="Li X."/>
            <person name="Wang S."/>
            <person name="Shi Q."/>
            <person name="Liu S."/>
            <person name="Cho W.K."/>
            <person name="Kim J.Y."/>
            <person name="Xu Y."/>
            <person name="Heller-Uszynska K."/>
            <person name="Miao H."/>
            <person name="Cheng Z."/>
            <person name="Zhang S."/>
            <person name="Wu J."/>
            <person name="Yang Y."/>
            <person name="Kang H."/>
            <person name="Li M."/>
            <person name="Liang H."/>
            <person name="Ren X."/>
            <person name="Shi Z."/>
            <person name="Wen M."/>
            <person name="Jian M."/>
            <person name="Yang H."/>
            <person name="Zhang G."/>
            <person name="Yang Z."/>
            <person name="Chen R."/>
            <person name="Liu S."/>
            <person name="Li J."/>
            <person name="Ma L."/>
            <person name="Liu H."/>
            <person name="Zhou Y."/>
            <person name="Zhao J."/>
            <person name="Fang X."/>
            <person name="Li G."/>
            <person name="Fang L."/>
            <person name="Li Y."/>
            <person name="Liu D."/>
            <person name="Zheng H."/>
            <person name="Zhang Y."/>
            <person name="Qin N."/>
            <person name="Li Z."/>
            <person name="Yang G."/>
            <person name="Yang S."/>
            <person name="Bolund L."/>
            <person name="Kristiansen K."/>
            <person name="Zheng H."/>
            <person name="Li S."/>
            <person name="Zhang X."/>
            <person name="Yang H."/>
            <person name="Wang J."/>
            <person name="Sun R."/>
            <person name="Zhang B."/>
            <person name="Jiang S."/>
            <person name="Wang J."/>
            <person name="Du Y."/>
            <person name="Li S."/>
        </authorList>
    </citation>
    <scope>NUCLEOTIDE SEQUENCE [LARGE SCALE GENOMIC DNA]</scope>
    <source>
        <strain evidence="2">cv. 9930</strain>
    </source>
</reference>
<reference evidence="1 2" key="4">
    <citation type="journal article" date="2011" name="BMC Genomics">
        <title>RNA-Seq improves annotation of protein-coding genes in the cucumber genome.</title>
        <authorList>
            <person name="Li Z."/>
            <person name="Zhang Z."/>
            <person name="Yan P."/>
            <person name="Huang S."/>
            <person name="Fei Z."/>
            <person name="Lin K."/>
        </authorList>
    </citation>
    <scope>NUCLEOTIDE SEQUENCE [LARGE SCALE GENOMIC DNA]</scope>
    <source>
        <strain evidence="2">cv. 9930</strain>
    </source>
</reference>
<evidence type="ECO:0000313" key="2">
    <source>
        <dbReference type="Proteomes" id="UP000029981"/>
    </source>
</evidence>